<evidence type="ECO:0000313" key="2">
    <source>
        <dbReference type="Proteomes" id="UP000006322"/>
    </source>
</evidence>
<dbReference type="EMBL" id="BAER01000113">
    <property type="protein sequence ID" value="GAC34575.1"/>
    <property type="molecule type" value="Genomic_DNA"/>
</dbReference>
<dbReference type="AlphaFoldDB" id="K7AH29"/>
<accession>K7AH29</accession>
<evidence type="ECO:0000313" key="1">
    <source>
        <dbReference type="EMBL" id="GAC34575.1"/>
    </source>
</evidence>
<comment type="caution">
    <text evidence="1">The sequence shown here is derived from an EMBL/GenBank/DDBJ whole genome shotgun (WGS) entry which is preliminary data.</text>
</comment>
<sequence>MNTRQILEQGNKKKYSRFNLGTGKSIDDEMCLPALKEKGC</sequence>
<dbReference type="Proteomes" id="UP000006322">
    <property type="component" value="Unassembled WGS sequence"/>
</dbReference>
<organism evidence="1 2">
    <name type="scientific">Paraglaciecola polaris LMG 21857</name>
    <dbReference type="NCBI Taxonomy" id="1129793"/>
    <lineage>
        <taxon>Bacteria</taxon>
        <taxon>Pseudomonadati</taxon>
        <taxon>Pseudomonadota</taxon>
        <taxon>Gammaproteobacteria</taxon>
        <taxon>Alteromonadales</taxon>
        <taxon>Alteromonadaceae</taxon>
        <taxon>Paraglaciecola</taxon>
    </lineage>
</organism>
<dbReference type="STRING" id="1129793.GPLA_3690"/>
<proteinExistence type="predicted"/>
<protein>
    <submittedName>
        <fullName evidence="1">Uncharacterized protein</fullName>
    </submittedName>
</protein>
<reference evidence="2" key="1">
    <citation type="journal article" date="2014" name="Environ. Microbiol.">
        <title>Comparative genomics of the marine bacterial genus Glaciecola reveals the high degree of genomic diversity and genomic characteristic for cold adaptation.</title>
        <authorList>
            <person name="Qin Q.L."/>
            <person name="Xie B.B."/>
            <person name="Yu Y."/>
            <person name="Shu Y.L."/>
            <person name="Rong J.C."/>
            <person name="Zhang Y.J."/>
            <person name="Zhao D.L."/>
            <person name="Chen X.L."/>
            <person name="Zhang X.Y."/>
            <person name="Chen B."/>
            <person name="Zhou B.C."/>
            <person name="Zhang Y.Z."/>
        </authorList>
    </citation>
    <scope>NUCLEOTIDE SEQUENCE [LARGE SCALE GENOMIC DNA]</scope>
    <source>
        <strain evidence="2">LMG 21857</strain>
    </source>
</reference>
<name>K7AH29_9ALTE</name>
<keyword evidence="2" id="KW-1185">Reference proteome</keyword>
<gene>
    <name evidence="1" type="ORF">GPLA_3690</name>
</gene>